<evidence type="ECO:0000259" key="2">
    <source>
        <dbReference type="Pfam" id="PF04073"/>
    </source>
</evidence>
<dbReference type="InterPro" id="IPR007214">
    <property type="entry name" value="YbaK/aa-tRNA-synth-assoc-dom"/>
</dbReference>
<keyword evidence="6" id="KW-1185">Reference proteome</keyword>
<comment type="caution">
    <text evidence="4">The sequence shown here is derived from an EMBL/GenBank/DDBJ whole genome shotgun (WGS) entry which is preliminary data.</text>
</comment>
<reference evidence="4" key="2">
    <citation type="journal article" date="2020" name="Int. Dairy J.">
        <title>Lactic acid bacterial diversity in Brie cheese focusing on salt concentration and pH of isolation medium and characterisation of halophilic and alkaliphilic lactic acid bacterial isolates.</title>
        <authorList>
            <person name="Unno R."/>
            <person name="Matsutani M."/>
            <person name="Suzuki T."/>
            <person name="Kodama K."/>
            <person name="Matsushita H."/>
            <person name="Yamasato K."/>
            <person name="Koizumi Y."/>
            <person name="Ishikawa M."/>
        </authorList>
    </citation>
    <scope>NUCLEOTIDE SEQUENCE</scope>
    <source>
        <strain evidence="4">7C1</strain>
        <strain evidence="3">8C4</strain>
    </source>
</reference>
<evidence type="ECO:0000313" key="5">
    <source>
        <dbReference type="Proteomes" id="UP000886597"/>
    </source>
</evidence>
<dbReference type="PANTHER" id="PTHR30411">
    <property type="entry name" value="CYTOPLASMIC PROTEIN"/>
    <property type="match status" value="1"/>
</dbReference>
<evidence type="ECO:0000313" key="4">
    <source>
        <dbReference type="EMBL" id="GEQ55619.1"/>
    </source>
</evidence>
<organism evidence="4 5">
    <name type="scientific">Tetragenococcus koreensis</name>
    <dbReference type="NCBI Taxonomy" id="290335"/>
    <lineage>
        <taxon>Bacteria</taxon>
        <taxon>Bacillati</taxon>
        <taxon>Bacillota</taxon>
        <taxon>Bacilli</taxon>
        <taxon>Lactobacillales</taxon>
        <taxon>Enterococcaceae</taxon>
        <taxon>Tetragenococcus</taxon>
    </lineage>
</organism>
<evidence type="ECO:0000313" key="6">
    <source>
        <dbReference type="Proteomes" id="UP000886607"/>
    </source>
</evidence>
<dbReference type="Pfam" id="PF04073">
    <property type="entry name" value="tRNA_edit"/>
    <property type="match status" value="1"/>
</dbReference>
<proteinExistence type="predicted"/>
<dbReference type="GO" id="GO:0006412">
    <property type="term" value="P:translation"/>
    <property type="evidence" value="ECO:0007669"/>
    <property type="project" value="UniProtKB-KW"/>
</dbReference>
<evidence type="ECO:0000256" key="1">
    <source>
        <dbReference type="ARBA" id="ARBA00022917"/>
    </source>
</evidence>
<accession>A0AAN4UDU7</accession>
<dbReference type="Proteomes" id="UP000886597">
    <property type="component" value="Unassembled WGS sequence"/>
</dbReference>
<dbReference type="InterPro" id="IPR036754">
    <property type="entry name" value="YbaK/aa-tRNA-synt-asso_dom_sf"/>
</dbReference>
<dbReference type="Gene3D" id="3.90.960.10">
    <property type="entry name" value="YbaK/aminoacyl-tRNA synthetase-associated domain"/>
    <property type="match status" value="1"/>
</dbReference>
<dbReference type="SUPFAM" id="SSF55826">
    <property type="entry name" value="YbaK/ProRS associated domain"/>
    <property type="match status" value="1"/>
</dbReference>
<sequence>MYESSKRCFFAIFTRESPSAALELAKRIKILTESSARVGEAAQALECLPESIAKTISLVLEDKNVLVVMAGDAKADNKKYKTYFGKRAKMFPKELVEDLIGHLPDDVCPFAINSNVDVYLDRSLKRFDFVYLAGG</sequence>
<dbReference type="GO" id="GO:0002161">
    <property type="term" value="F:aminoacyl-tRNA deacylase activity"/>
    <property type="evidence" value="ECO:0007669"/>
    <property type="project" value="InterPro"/>
</dbReference>
<name>A0AAN4UDU7_9ENTE</name>
<protein>
    <recommendedName>
        <fullName evidence="2">YbaK/aminoacyl-tRNA synthetase-associated domain-containing protein</fullName>
    </recommendedName>
</protein>
<dbReference type="AlphaFoldDB" id="A0AAN4UDU7"/>
<keyword evidence="1" id="KW-0648">Protein biosynthesis</keyword>
<dbReference type="Proteomes" id="UP000886607">
    <property type="component" value="Unassembled WGS sequence"/>
</dbReference>
<evidence type="ECO:0000313" key="3">
    <source>
        <dbReference type="EMBL" id="GEQ50614.1"/>
    </source>
</evidence>
<dbReference type="PANTHER" id="PTHR30411:SF1">
    <property type="entry name" value="CYTOPLASMIC PROTEIN"/>
    <property type="match status" value="1"/>
</dbReference>
<dbReference type="CDD" id="cd04333">
    <property type="entry name" value="ProX_deacylase"/>
    <property type="match status" value="1"/>
</dbReference>
<dbReference type="EMBL" id="BKBQ01000071">
    <property type="protein sequence ID" value="GEQ55619.1"/>
    <property type="molecule type" value="Genomic_DNA"/>
</dbReference>
<reference evidence="4" key="1">
    <citation type="submission" date="2019-08" db="EMBL/GenBank/DDBJ databases">
        <authorList>
            <person name="Ishikawa M."/>
            <person name="Suzuki T."/>
            <person name="Matsutani M."/>
        </authorList>
    </citation>
    <scope>NUCLEOTIDE SEQUENCE</scope>
    <source>
        <strain evidence="4">7C1</strain>
        <strain evidence="3">8C4</strain>
    </source>
</reference>
<dbReference type="EMBL" id="BKBO01000072">
    <property type="protein sequence ID" value="GEQ50614.1"/>
    <property type="molecule type" value="Genomic_DNA"/>
</dbReference>
<feature type="domain" description="YbaK/aminoacyl-tRNA synthetase-associated" evidence="2">
    <location>
        <begin position="33"/>
        <end position="135"/>
    </location>
</feature>
<gene>
    <name evidence="3" type="ORF">TK11N_24660</name>
    <name evidence="4" type="ORF">TK2N_24630</name>
</gene>